<sequence>MGARGIGLLTGVLLLCGAPAVVAAGAPLSGDVVFLPNLDDDQHRCQVDPADLDRPGPEADVRLAACNDAADDQVNGARDELDLARVQVGRVGGTAGQVTVDGQARVFVKRNGGFSPDTRLSGAELRHGVELGVEGRDIVRDPARWDGWVTVKLTVDGKLKASHRMRVAPLLLQNDLQRATTVFAARPGQGPGWPDAVPLPQGFPEGWDEFSTPLREEAKTKFITGTAQWWKDVWWQDLFEPASASMPTRHGTQTMRVAIRSANVFDMGSGPTPRPAGRLLFRDFRGPDVAVVQEYTVESRYFGKDLINATGNIETVPPYPGFPQGRLVYGSGASRQPDPAFIKMLTAQGRQPPIVLDTTWLAVGHVDEPLHVVRANNSRGWTLVVADPRLAVGLLKQVPPPTKLLENTAAGHKPTAAELLADQKFLTGNETAARHIDDMVRVMLTETGLRPDELLHVPVLFQELQTFPLFVAFTPGIPNGLSVNEHLFLPPDPHGPVVRGRDVFKEVTERALAANQVRVRWVDDFSWAHQGGGEVHCTTNAWRDVG</sequence>
<dbReference type="InterPro" id="IPR013530">
    <property type="entry name" value="PAD_C"/>
</dbReference>
<dbReference type="RefSeq" id="WP_091298515.1">
    <property type="nucleotide sequence ID" value="NZ_FNON01000012.1"/>
</dbReference>
<dbReference type="AlphaFoldDB" id="A0A1H3S0S4"/>
<proteinExistence type="predicted"/>
<organism evidence="3 4">
    <name type="scientific">Amycolatopsis xylanica</name>
    <dbReference type="NCBI Taxonomy" id="589385"/>
    <lineage>
        <taxon>Bacteria</taxon>
        <taxon>Bacillati</taxon>
        <taxon>Actinomycetota</taxon>
        <taxon>Actinomycetes</taxon>
        <taxon>Pseudonocardiales</taxon>
        <taxon>Pseudonocardiaceae</taxon>
        <taxon>Amycolatopsis</taxon>
    </lineage>
</organism>
<gene>
    <name evidence="3" type="ORF">SAMN05421504_112151</name>
</gene>
<evidence type="ECO:0000313" key="4">
    <source>
        <dbReference type="Proteomes" id="UP000199515"/>
    </source>
</evidence>
<dbReference type="OrthoDB" id="249764at2"/>
<name>A0A1H3S0S4_9PSEU</name>
<feature type="signal peptide" evidence="1">
    <location>
        <begin position="1"/>
        <end position="23"/>
    </location>
</feature>
<evidence type="ECO:0000259" key="2">
    <source>
        <dbReference type="Pfam" id="PF03068"/>
    </source>
</evidence>
<feature type="chain" id="PRO_5011662023" evidence="1">
    <location>
        <begin position="24"/>
        <end position="546"/>
    </location>
</feature>
<dbReference type="GO" id="GO:0005737">
    <property type="term" value="C:cytoplasm"/>
    <property type="evidence" value="ECO:0007669"/>
    <property type="project" value="InterPro"/>
</dbReference>
<dbReference type="PANTHER" id="PTHR10837:SF8">
    <property type="entry name" value="PROTEIN-ARGININE DEIMINASE"/>
    <property type="match status" value="1"/>
</dbReference>
<dbReference type="PANTHER" id="PTHR10837">
    <property type="entry name" value="PEPTIDYLARGININE DEIMINASE"/>
    <property type="match status" value="1"/>
</dbReference>
<feature type="domain" description="Protein-arginine deiminase C-terminal" evidence="2">
    <location>
        <begin position="164"/>
        <end position="544"/>
    </location>
</feature>
<dbReference type="EMBL" id="FNON01000012">
    <property type="protein sequence ID" value="SDZ31653.1"/>
    <property type="molecule type" value="Genomic_DNA"/>
</dbReference>
<dbReference type="SUPFAM" id="SSF55909">
    <property type="entry name" value="Pentein"/>
    <property type="match status" value="1"/>
</dbReference>
<dbReference type="GO" id="GO:0005509">
    <property type="term" value="F:calcium ion binding"/>
    <property type="evidence" value="ECO:0007669"/>
    <property type="project" value="InterPro"/>
</dbReference>
<evidence type="ECO:0000256" key="1">
    <source>
        <dbReference type="SAM" id="SignalP"/>
    </source>
</evidence>
<dbReference type="Proteomes" id="UP000199515">
    <property type="component" value="Unassembled WGS sequence"/>
</dbReference>
<dbReference type="STRING" id="589385.SAMN05421504_112151"/>
<protein>
    <submittedName>
        <fullName evidence="3">Protein-arginine deiminase</fullName>
    </submittedName>
</protein>
<dbReference type="Gene3D" id="3.75.10.10">
    <property type="entry name" value="L-arginine/glycine Amidinotransferase, Chain A"/>
    <property type="match status" value="1"/>
</dbReference>
<dbReference type="Pfam" id="PF03068">
    <property type="entry name" value="PAD"/>
    <property type="match status" value="1"/>
</dbReference>
<dbReference type="GO" id="GO:0004668">
    <property type="term" value="F:protein-arginine deiminase activity"/>
    <property type="evidence" value="ECO:0007669"/>
    <property type="project" value="InterPro"/>
</dbReference>
<dbReference type="InterPro" id="IPR004303">
    <property type="entry name" value="PAD"/>
</dbReference>
<keyword evidence="4" id="KW-1185">Reference proteome</keyword>
<reference evidence="3 4" key="1">
    <citation type="submission" date="2016-10" db="EMBL/GenBank/DDBJ databases">
        <authorList>
            <person name="de Groot N.N."/>
        </authorList>
    </citation>
    <scope>NUCLEOTIDE SEQUENCE [LARGE SCALE GENOMIC DNA]</scope>
    <source>
        <strain evidence="3 4">CPCC 202699</strain>
    </source>
</reference>
<accession>A0A1H3S0S4</accession>
<keyword evidence="1" id="KW-0732">Signal</keyword>
<evidence type="ECO:0000313" key="3">
    <source>
        <dbReference type="EMBL" id="SDZ31653.1"/>
    </source>
</evidence>